<dbReference type="Gene3D" id="3.40.50.150">
    <property type="entry name" value="Vaccinia Virus protein VP39"/>
    <property type="match status" value="1"/>
</dbReference>
<dbReference type="InterPro" id="IPR029063">
    <property type="entry name" value="SAM-dependent_MTases_sf"/>
</dbReference>
<organism evidence="2 3">
    <name type="scientific">Streptoalloteichus tenebrarius (strain ATCC 17920 / DSM 40477 / JCM 4838 / CBS 697.72 / NBRC 16177 / NCIMB 11028 / NRRL B-12390 / A12253. 1 / ISP 5477)</name>
    <name type="common">Streptomyces tenebrarius</name>
    <dbReference type="NCBI Taxonomy" id="1933"/>
    <lineage>
        <taxon>Bacteria</taxon>
        <taxon>Bacillati</taxon>
        <taxon>Actinomycetota</taxon>
        <taxon>Actinomycetes</taxon>
        <taxon>Pseudonocardiales</taxon>
        <taxon>Pseudonocardiaceae</taxon>
        <taxon>Streptoalloteichus</taxon>
    </lineage>
</organism>
<dbReference type="Proteomes" id="UP001205311">
    <property type="component" value="Unassembled WGS sequence"/>
</dbReference>
<dbReference type="CDD" id="cd02440">
    <property type="entry name" value="AdoMet_MTases"/>
    <property type="match status" value="1"/>
</dbReference>
<keyword evidence="2" id="KW-0808">Transferase</keyword>
<gene>
    <name evidence="2" type="ORF">LX15_001440</name>
</gene>
<dbReference type="SUPFAM" id="SSF53335">
    <property type="entry name" value="S-adenosyl-L-methionine-dependent methyltransferases"/>
    <property type="match status" value="1"/>
</dbReference>
<sequence>MPASAVPSAHDRARRLAAVLDRCAPWWERTGVRHFAELAGRLVRHGTPRPGERVLVVSCAAGEALAPASAAVGPSGLVVGMDVSAGMTRRAALTVVDDGLDNCWVATGDVAEGPPYPVALVEGTFDLALAGIATCLSPWPERVAARCAELLRPGGRFVVPWWGMPDPRWVEVFDANVRPHGGGPGGWLATDSPCWTVDWVHAMLRRAGFAFAHTREEPVVTRFSGPEQWWAWIWSTPAREYFEGVPHFLVPIVRREVGAALEALREPDGSLVIRSIARFTVATTPY</sequence>
<dbReference type="RefSeq" id="WP_253668700.1">
    <property type="nucleotide sequence ID" value="NZ_JAMTCP010000005.1"/>
</dbReference>
<evidence type="ECO:0000313" key="3">
    <source>
        <dbReference type="Proteomes" id="UP001205311"/>
    </source>
</evidence>
<reference evidence="2 3" key="1">
    <citation type="submission" date="2022-06" db="EMBL/GenBank/DDBJ databases">
        <title>Genomic Encyclopedia of Archaeal and Bacterial Type Strains, Phase II (KMG-II): from individual species to whole genera.</title>
        <authorList>
            <person name="Goeker M."/>
        </authorList>
    </citation>
    <scope>NUCLEOTIDE SEQUENCE [LARGE SCALE GENOMIC DNA]</scope>
    <source>
        <strain evidence="2 3">DSM 40477</strain>
    </source>
</reference>
<evidence type="ECO:0000259" key="1">
    <source>
        <dbReference type="Pfam" id="PF13649"/>
    </source>
</evidence>
<comment type="caution">
    <text evidence="2">The sequence shown here is derived from an EMBL/GenBank/DDBJ whole genome shotgun (WGS) entry which is preliminary data.</text>
</comment>
<dbReference type="Pfam" id="PF13649">
    <property type="entry name" value="Methyltransf_25"/>
    <property type="match status" value="1"/>
</dbReference>
<proteinExistence type="predicted"/>
<name>A0ABT1HQF7_STRSD</name>
<evidence type="ECO:0000313" key="2">
    <source>
        <dbReference type="EMBL" id="MCP2257754.1"/>
    </source>
</evidence>
<dbReference type="GO" id="GO:0032259">
    <property type="term" value="P:methylation"/>
    <property type="evidence" value="ECO:0007669"/>
    <property type="project" value="UniProtKB-KW"/>
</dbReference>
<accession>A0ABT1HQF7</accession>
<protein>
    <submittedName>
        <fullName evidence="2">Methyltransferase domain-containing protein</fullName>
    </submittedName>
</protein>
<keyword evidence="2" id="KW-0489">Methyltransferase</keyword>
<dbReference type="EMBL" id="JAMTCP010000005">
    <property type="protein sequence ID" value="MCP2257754.1"/>
    <property type="molecule type" value="Genomic_DNA"/>
</dbReference>
<keyword evidence="3" id="KW-1185">Reference proteome</keyword>
<dbReference type="InterPro" id="IPR041698">
    <property type="entry name" value="Methyltransf_25"/>
</dbReference>
<dbReference type="GO" id="GO:0008168">
    <property type="term" value="F:methyltransferase activity"/>
    <property type="evidence" value="ECO:0007669"/>
    <property type="project" value="UniProtKB-KW"/>
</dbReference>
<feature type="domain" description="Methyltransferase" evidence="1">
    <location>
        <begin position="54"/>
        <end position="155"/>
    </location>
</feature>